<name>A0A834PDE6_VESPE</name>
<reference evidence="1" key="1">
    <citation type="journal article" date="2020" name="G3 (Bethesda)">
        <title>High-Quality Assemblies for Three Invasive Social Wasps from the &lt;i&gt;Vespula&lt;/i&gt; Genus.</title>
        <authorList>
            <person name="Harrop T.W.R."/>
            <person name="Guhlin J."/>
            <person name="McLaughlin G.M."/>
            <person name="Permina E."/>
            <person name="Stockwell P."/>
            <person name="Gilligan J."/>
            <person name="Le Lec M.F."/>
            <person name="Gruber M.A.M."/>
            <person name="Quinn O."/>
            <person name="Lovegrove M."/>
            <person name="Duncan E.J."/>
            <person name="Remnant E.J."/>
            <person name="Van Eeckhoven J."/>
            <person name="Graham B."/>
            <person name="Knapp R.A."/>
            <person name="Langford K.W."/>
            <person name="Kronenberg Z."/>
            <person name="Press M.O."/>
            <person name="Eacker S.M."/>
            <person name="Wilson-Rankin E.E."/>
            <person name="Purcell J."/>
            <person name="Lester P.J."/>
            <person name="Dearden P.K."/>
        </authorList>
    </citation>
    <scope>NUCLEOTIDE SEQUENCE</scope>
    <source>
        <strain evidence="1">Volc-1</strain>
    </source>
</reference>
<sequence length="104" mass="11822">MPKQGVVEQAVIGSPLQGRRYSGCELLATSQHRRRPVVDSQRSVIYSQFTYHAAKMAWLLTAADWLTVKWQFRYSSRQEKDDRAVSEGAESQGDYVALSHVIVH</sequence>
<dbReference type="EMBL" id="JACSDY010000001">
    <property type="protein sequence ID" value="KAF7437723.1"/>
    <property type="molecule type" value="Genomic_DNA"/>
</dbReference>
<keyword evidence="2" id="KW-1185">Reference proteome</keyword>
<dbReference type="AlphaFoldDB" id="A0A834PDE6"/>
<evidence type="ECO:0000313" key="1">
    <source>
        <dbReference type="EMBL" id="KAF7437723.1"/>
    </source>
</evidence>
<organism evidence="1 2">
    <name type="scientific">Vespula pensylvanica</name>
    <name type="common">Western yellow jacket</name>
    <name type="synonym">Wasp</name>
    <dbReference type="NCBI Taxonomy" id="30213"/>
    <lineage>
        <taxon>Eukaryota</taxon>
        <taxon>Metazoa</taxon>
        <taxon>Ecdysozoa</taxon>
        <taxon>Arthropoda</taxon>
        <taxon>Hexapoda</taxon>
        <taxon>Insecta</taxon>
        <taxon>Pterygota</taxon>
        <taxon>Neoptera</taxon>
        <taxon>Endopterygota</taxon>
        <taxon>Hymenoptera</taxon>
        <taxon>Apocrita</taxon>
        <taxon>Aculeata</taxon>
        <taxon>Vespoidea</taxon>
        <taxon>Vespidae</taxon>
        <taxon>Vespinae</taxon>
        <taxon>Vespula</taxon>
    </lineage>
</organism>
<protein>
    <submittedName>
        <fullName evidence="1">Uncharacterized protein</fullName>
    </submittedName>
</protein>
<dbReference type="Proteomes" id="UP000600918">
    <property type="component" value="Unassembled WGS sequence"/>
</dbReference>
<accession>A0A834PDE6</accession>
<gene>
    <name evidence="1" type="ORF">H0235_000114</name>
</gene>
<evidence type="ECO:0000313" key="2">
    <source>
        <dbReference type="Proteomes" id="UP000600918"/>
    </source>
</evidence>
<proteinExistence type="predicted"/>
<comment type="caution">
    <text evidence="1">The sequence shown here is derived from an EMBL/GenBank/DDBJ whole genome shotgun (WGS) entry which is preliminary data.</text>
</comment>